<protein>
    <submittedName>
        <fullName evidence="3">Fibronectin type-III domain-containing protein</fullName>
    </submittedName>
</protein>
<keyword evidence="2" id="KW-1185">Reference proteome</keyword>
<dbReference type="SUPFAM" id="SSF49265">
    <property type="entry name" value="Fibronectin type III"/>
    <property type="match status" value="1"/>
</dbReference>
<dbReference type="PROSITE" id="PS50853">
    <property type="entry name" value="FN3"/>
    <property type="match status" value="1"/>
</dbReference>
<dbReference type="CDD" id="cd00063">
    <property type="entry name" value="FN3"/>
    <property type="match status" value="1"/>
</dbReference>
<evidence type="ECO:0000259" key="1">
    <source>
        <dbReference type="PROSITE" id="PS50853"/>
    </source>
</evidence>
<organism evidence="2 3">
    <name type="scientific">Plectus sambesii</name>
    <dbReference type="NCBI Taxonomy" id="2011161"/>
    <lineage>
        <taxon>Eukaryota</taxon>
        <taxon>Metazoa</taxon>
        <taxon>Ecdysozoa</taxon>
        <taxon>Nematoda</taxon>
        <taxon>Chromadorea</taxon>
        <taxon>Plectida</taxon>
        <taxon>Plectina</taxon>
        <taxon>Plectoidea</taxon>
        <taxon>Plectidae</taxon>
        <taxon>Plectus</taxon>
    </lineage>
</organism>
<feature type="domain" description="Fibronectin type-III" evidence="1">
    <location>
        <begin position="1"/>
        <end position="76"/>
    </location>
</feature>
<proteinExistence type="predicted"/>
<dbReference type="WBParaSite" id="PSAMB.scaffold21337size625.g38271.t1">
    <property type="protein sequence ID" value="PSAMB.scaffold21337size625.g38271.t1"/>
    <property type="gene ID" value="PSAMB.scaffold21337size625.g38271"/>
</dbReference>
<accession>A0A914VKM9</accession>
<evidence type="ECO:0000313" key="2">
    <source>
        <dbReference type="Proteomes" id="UP000887566"/>
    </source>
</evidence>
<dbReference type="AlphaFoldDB" id="A0A914VKM9"/>
<sequence>RPELVGRTKSTSIHIRWTAPSTTGGASITEYEVAMRDSQPLYRGPKTDCQISGLLPGRNYSLRVRAYNRTGHGAWR</sequence>
<reference evidence="3" key="1">
    <citation type="submission" date="2022-11" db="UniProtKB">
        <authorList>
            <consortium name="WormBaseParasite"/>
        </authorList>
    </citation>
    <scope>IDENTIFICATION</scope>
</reference>
<dbReference type="InterPro" id="IPR013783">
    <property type="entry name" value="Ig-like_fold"/>
</dbReference>
<name>A0A914VKM9_9BILA</name>
<dbReference type="Proteomes" id="UP000887566">
    <property type="component" value="Unplaced"/>
</dbReference>
<dbReference type="InterPro" id="IPR003961">
    <property type="entry name" value="FN3_dom"/>
</dbReference>
<dbReference type="Gene3D" id="2.60.40.10">
    <property type="entry name" value="Immunoglobulins"/>
    <property type="match status" value="1"/>
</dbReference>
<dbReference type="InterPro" id="IPR036116">
    <property type="entry name" value="FN3_sf"/>
</dbReference>
<dbReference type="Pfam" id="PF00041">
    <property type="entry name" value="fn3"/>
    <property type="match status" value="1"/>
</dbReference>
<evidence type="ECO:0000313" key="3">
    <source>
        <dbReference type="WBParaSite" id="PSAMB.scaffold21337size625.g38271.t1"/>
    </source>
</evidence>
<dbReference type="SMART" id="SM00060">
    <property type="entry name" value="FN3"/>
    <property type="match status" value="1"/>
</dbReference>
<dbReference type="PRINTS" id="PR00014">
    <property type="entry name" value="FNTYPEIII"/>
</dbReference>